<protein>
    <submittedName>
        <fullName evidence="2">Uncharacterized protein</fullName>
    </submittedName>
</protein>
<dbReference type="InterPro" id="IPR008507">
    <property type="entry name" value="DUF789"/>
</dbReference>
<dbReference type="PANTHER" id="PTHR32010:SF18">
    <property type="entry name" value="DUF789 FAMILY PROTEIN"/>
    <property type="match status" value="1"/>
</dbReference>
<proteinExistence type="predicted"/>
<gene>
    <name evidence="2" type="ORF">M0R45_022950</name>
</gene>
<sequence length="1069" mass="118383">MESLHLVYSPPINHFVVNQHKGPPLDVIYSVESFTNTRFTGSTVRHQSRNKALANKATTKWNVSRKSFHKSLTCNDSSAIIPPKSSDVVICNRKIDSIVKRSSRKKNRNKKGKQSKNFSCNIGSTDPEVISEEYGNGSSASETCGNKYGDGPALSSTAPEISLPDTKNSEKPKTCTSSGDEVGTTMGDFENQILLKDSGFPILDRVEGIHHPKSSCYNDVMYTKGYSDMHDSFVLDSITIGSNSDGSTNVGPDEKVKHADKEIYITDISEPPDLSSRKGYFSRRSSLNDGVNSCDHTEGTRQGPHGFSSSDMKFVVPNKRSKQNKVAQRSTNVSKSGSVGNMRTGKENNHSVWQKVQKNDDNDGTGELKKASSVYSRFDLSLREASFLDRTCNAVDVNVFLKTENRKQQKDKVSKKLKRKTAPALKQEYGYYSRKGSHASMAGSDGSCCPTAGFQTSKVECTNSESVQSMQLCPNEMDHLESVCKTVSGMMNQSVGNVDRSCDSLKESKLLPAQSSVYLPHLLCDAAGQQVQKQISLAESSRKNRSSYGSLTHKWMPIGLKDCELASSTRADSSSLEHSNEGASKRRTIKDTVKGNAVSKAAVESRGQRYGDATCSDDIEGRLPKSNTVKELTNNKLVVANCLNSSDVSKGLNPFEDYSNRILEAVNNSCRAQLASEAVQMATGRPIAEFETLLYYSSPVVHQSPSCISCHTCCSWNQVHDQVGGVSLCRHETPNITLGCLWEWYEKYGSYGLEIRAEELGNSKRLGADRFAFRAYFVPYLSGIQLFRKGRSSDSVDINNRLHSHEELRACWNSEISRKSSSIGSLPIFSLIFSQLDCKEDAITPPLENEWSILEQSSASAKDVPVRSADTTGFSDLELLLEYFESAQPQERRPLYDKIKELVRGDGHSHSNVYGDPTKLDSIHLNDLHPRSWYSVAWYPIYRIPDGNFRAAFLTYHSLGRLVRRGANFESPSVDDCIVSPVVGLQSYNAQGECWFQLRPSAPSQTTVTPSLNLCGILEERLKTLEETASLMARAVVSKGSTTSVNRQPDYEFFLSRRHQAPVTYRNLI</sequence>
<dbReference type="Pfam" id="PF05623">
    <property type="entry name" value="DUF789"/>
    <property type="match status" value="1"/>
</dbReference>
<dbReference type="EMBL" id="JBEDUW010000005">
    <property type="protein sequence ID" value="KAK9925679.1"/>
    <property type="molecule type" value="Genomic_DNA"/>
</dbReference>
<name>A0AAW1WPY2_RUBAR</name>
<evidence type="ECO:0000313" key="2">
    <source>
        <dbReference type="EMBL" id="KAK9925679.1"/>
    </source>
</evidence>
<dbReference type="Proteomes" id="UP001457282">
    <property type="component" value="Unassembled WGS sequence"/>
</dbReference>
<evidence type="ECO:0000256" key="1">
    <source>
        <dbReference type="SAM" id="MobiDB-lite"/>
    </source>
</evidence>
<feature type="compositionally biased region" description="Basic residues" evidence="1">
    <location>
        <begin position="101"/>
        <end position="114"/>
    </location>
</feature>
<feature type="compositionally biased region" description="Polar residues" evidence="1">
    <location>
        <begin position="324"/>
        <end position="341"/>
    </location>
</feature>
<reference evidence="2 3" key="1">
    <citation type="journal article" date="2023" name="G3 (Bethesda)">
        <title>A chromosome-length genome assembly and annotation of blackberry (Rubus argutus, cv. 'Hillquist').</title>
        <authorList>
            <person name="Bruna T."/>
            <person name="Aryal R."/>
            <person name="Dudchenko O."/>
            <person name="Sargent D.J."/>
            <person name="Mead D."/>
            <person name="Buti M."/>
            <person name="Cavallini A."/>
            <person name="Hytonen T."/>
            <person name="Andres J."/>
            <person name="Pham M."/>
            <person name="Weisz D."/>
            <person name="Mascagni F."/>
            <person name="Usai G."/>
            <person name="Natali L."/>
            <person name="Bassil N."/>
            <person name="Fernandez G.E."/>
            <person name="Lomsadze A."/>
            <person name="Armour M."/>
            <person name="Olukolu B."/>
            <person name="Poorten T."/>
            <person name="Britton C."/>
            <person name="Davik J."/>
            <person name="Ashrafi H."/>
            <person name="Aiden E.L."/>
            <person name="Borodovsky M."/>
            <person name="Worthington M."/>
        </authorList>
    </citation>
    <scope>NUCLEOTIDE SEQUENCE [LARGE SCALE GENOMIC DNA]</scope>
    <source>
        <strain evidence="2">PI 553951</strain>
    </source>
</reference>
<dbReference type="AlphaFoldDB" id="A0AAW1WPY2"/>
<accession>A0AAW1WPY2</accession>
<evidence type="ECO:0000313" key="3">
    <source>
        <dbReference type="Proteomes" id="UP001457282"/>
    </source>
</evidence>
<feature type="region of interest" description="Disordered" evidence="1">
    <location>
        <begin position="100"/>
        <end position="183"/>
    </location>
</feature>
<keyword evidence="3" id="KW-1185">Reference proteome</keyword>
<dbReference type="PANTHER" id="PTHR32010">
    <property type="entry name" value="PHOTOSYSTEM II STABILITY/ASSEMBLY FACTOR HCF136, CHLOROPLASTIC"/>
    <property type="match status" value="1"/>
</dbReference>
<organism evidence="2 3">
    <name type="scientific">Rubus argutus</name>
    <name type="common">Southern blackberry</name>
    <dbReference type="NCBI Taxonomy" id="59490"/>
    <lineage>
        <taxon>Eukaryota</taxon>
        <taxon>Viridiplantae</taxon>
        <taxon>Streptophyta</taxon>
        <taxon>Embryophyta</taxon>
        <taxon>Tracheophyta</taxon>
        <taxon>Spermatophyta</taxon>
        <taxon>Magnoliopsida</taxon>
        <taxon>eudicotyledons</taxon>
        <taxon>Gunneridae</taxon>
        <taxon>Pentapetalae</taxon>
        <taxon>rosids</taxon>
        <taxon>fabids</taxon>
        <taxon>Rosales</taxon>
        <taxon>Rosaceae</taxon>
        <taxon>Rosoideae</taxon>
        <taxon>Rosoideae incertae sedis</taxon>
        <taxon>Rubus</taxon>
    </lineage>
</organism>
<feature type="region of interest" description="Disordered" evidence="1">
    <location>
        <begin position="285"/>
        <end position="352"/>
    </location>
</feature>
<comment type="caution">
    <text evidence="2">The sequence shown here is derived from an EMBL/GenBank/DDBJ whole genome shotgun (WGS) entry which is preliminary data.</text>
</comment>